<reference evidence="1" key="1">
    <citation type="submission" date="2017-07" db="EMBL/GenBank/DDBJ databases">
        <title>Taro Niue Genome Assembly and Annotation.</title>
        <authorList>
            <person name="Atibalentja N."/>
            <person name="Keating K."/>
            <person name="Fields C.J."/>
        </authorList>
    </citation>
    <scope>NUCLEOTIDE SEQUENCE</scope>
    <source>
        <strain evidence="1">Niue_2</strain>
        <tissue evidence="1">Leaf</tissue>
    </source>
</reference>
<evidence type="ECO:0000313" key="2">
    <source>
        <dbReference type="Proteomes" id="UP000652761"/>
    </source>
</evidence>
<dbReference type="AlphaFoldDB" id="A0A843U0F0"/>
<accession>A0A843U0F0</accession>
<comment type="caution">
    <text evidence="1">The sequence shown here is derived from an EMBL/GenBank/DDBJ whole genome shotgun (WGS) entry which is preliminary data.</text>
</comment>
<proteinExistence type="predicted"/>
<keyword evidence="2" id="KW-1185">Reference proteome</keyword>
<dbReference type="EMBL" id="NMUH01000406">
    <property type="protein sequence ID" value="MQL78562.1"/>
    <property type="molecule type" value="Genomic_DNA"/>
</dbReference>
<protein>
    <submittedName>
        <fullName evidence="1">Uncharacterized protein</fullName>
    </submittedName>
</protein>
<evidence type="ECO:0000313" key="1">
    <source>
        <dbReference type="EMBL" id="MQL78562.1"/>
    </source>
</evidence>
<organism evidence="1 2">
    <name type="scientific">Colocasia esculenta</name>
    <name type="common">Wild taro</name>
    <name type="synonym">Arum esculentum</name>
    <dbReference type="NCBI Taxonomy" id="4460"/>
    <lineage>
        <taxon>Eukaryota</taxon>
        <taxon>Viridiplantae</taxon>
        <taxon>Streptophyta</taxon>
        <taxon>Embryophyta</taxon>
        <taxon>Tracheophyta</taxon>
        <taxon>Spermatophyta</taxon>
        <taxon>Magnoliopsida</taxon>
        <taxon>Liliopsida</taxon>
        <taxon>Araceae</taxon>
        <taxon>Aroideae</taxon>
        <taxon>Colocasieae</taxon>
        <taxon>Colocasia</taxon>
    </lineage>
</organism>
<name>A0A843U0F0_COLES</name>
<sequence>MASVGMSACAPGGVPFSRAMPCVPVFGRRPFWGFPEGVPCLPMPARLVLFTSQLCRFLWWLPRLFSFARCSALEGLSRSEVVSFSWDPILRSLLREFSGLRACSS</sequence>
<dbReference type="Proteomes" id="UP000652761">
    <property type="component" value="Unassembled WGS sequence"/>
</dbReference>
<gene>
    <name evidence="1" type="ORF">Taro_010990</name>
</gene>